<dbReference type="PANTHER" id="PTHR34989:SF1">
    <property type="entry name" value="PROTEIN HDED"/>
    <property type="match status" value="1"/>
</dbReference>
<gene>
    <name evidence="3" type="ORF">PAMC26577_03155</name>
</gene>
<keyword evidence="2" id="KW-1133">Transmembrane helix</keyword>
<keyword evidence="2" id="KW-0472">Membrane</keyword>
<feature type="transmembrane region" description="Helical" evidence="2">
    <location>
        <begin position="124"/>
        <end position="148"/>
    </location>
</feature>
<evidence type="ECO:0000256" key="2">
    <source>
        <dbReference type="SAM" id="Phobius"/>
    </source>
</evidence>
<dbReference type="InterPro" id="IPR052712">
    <property type="entry name" value="Acid_resist_chaperone_HdeD"/>
</dbReference>
<reference evidence="3 4" key="1">
    <citation type="submission" date="2017-03" db="EMBL/GenBank/DDBJ databases">
        <title>Genome analysis of strain PAMC 26577.</title>
        <authorList>
            <person name="Oh H.-M."/>
            <person name="Yang J.-A."/>
        </authorList>
    </citation>
    <scope>NUCLEOTIDE SEQUENCE [LARGE SCALE GENOMIC DNA]</scope>
    <source>
        <strain evidence="3 4">PAMC 26577</strain>
    </source>
</reference>
<feature type="transmembrane region" description="Helical" evidence="2">
    <location>
        <begin position="42"/>
        <end position="61"/>
    </location>
</feature>
<dbReference type="PANTHER" id="PTHR34989">
    <property type="entry name" value="PROTEIN HDED"/>
    <property type="match status" value="1"/>
</dbReference>
<comment type="caution">
    <text evidence="3">The sequence shown here is derived from an EMBL/GenBank/DDBJ whole genome shotgun (WGS) entry which is preliminary data.</text>
</comment>
<feature type="transmembrane region" description="Helical" evidence="2">
    <location>
        <begin position="184"/>
        <end position="202"/>
    </location>
</feature>
<evidence type="ECO:0008006" key="5">
    <source>
        <dbReference type="Google" id="ProtNLM"/>
    </source>
</evidence>
<accession>A0A242N611</accession>
<organism evidence="3 4">
    <name type="scientific">Caballeronia sordidicola</name>
    <name type="common">Burkholderia sordidicola</name>
    <dbReference type="NCBI Taxonomy" id="196367"/>
    <lineage>
        <taxon>Bacteria</taxon>
        <taxon>Pseudomonadati</taxon>
        <taxon>Pseudomonadota</taxon>
        <taxon>Betaproteobacteria</taxon>
        <taxon>Burkholderiales</taxon>
        <taxon>Burkholderiaceae</taxon>
        <taxon>Caballeronia</taxon>
    </lineage>
</organism>
<evidence type="ECO:0000313" key="4">
    <source>
        <dbReference type="Proteomes" id="UP000195221"/>
    </source>
</evidence>
<keyword evidence="2" id="KW-0812">Transmembrane</keyword>
<protein>
    <recommendedName>
        <fullName evidence="5">DUF308 domain-containing protein</fullName>
    </recommendedName>
</protein>
<dbReference type="Proteomes" id="UP000195221">
    <property type="component" value="Unassembled WGS sequence"/>
</dbReference>
<feature type="transmembrane region" description="Helical" evidence="2">
    <location>
        <begin position="67"/>
        <end position="90"/>
    </location>
</feature>
<dbReference type="EMBL" id="NBTZ01000022">
    <property type="protein sequence ID" value="OTP78596.1"/>
    <property type="molecule type" value="Genomic_DNA"/>
</dbReference>
<feature type="transmembrane region" description="Helical" evidence="2">
    <location>
        <begin position="155"/>
        <end position="172"/>
    </location>
</feature>
<sequence length="508" mass="56063">MAPRGIAFIMAGLYQSRGSIEGDVMIQLVLLLLGVDYLRRRWITLAVAGGIWLVIGVLVFIDALDGVLYFPIHFFAWLLLIEGIATLAAAGTGVGGQRTLRYVKGAAFVLAALLIMAGHHHGNFVLSMIFGTLFLADGLLQSVSAVVVRYSRWRMVLALAIIEILLAVFFFQPYPTHYVGTAPYAIGLGLAFGGWNMLLIAFRVRRMESLPPETKKTLALSDDVITDPAMAEKSAAAKAVASASATEADAPFEWDGPPAADEKALTVHVWTPVGSARAQANRRLIVDRYIAAVDANGVISTGHAALESPEGIYISLYPGVEIDRSPDEFGRILRATRENNVPGVFQPDYPTESTAWCESTTRVRIRNYRPERLNAFWEKYREDPTYNLTYRNCSSTVSNALEAALEGTVGTFHGRDTGWRSFLRLLVTPELWVAAQIRKRAATMAWTPGLTLDYARALSMLADPRPFSYLKMTRLAVRKMLRSRRQWRQETSDAADARAGRMDGTRAS</sequence>
<evidence type="ECO:0000313" key="3">
    <source>
        <dbReference type="EMBL" id="OTP78596.1"/>
    </source>
</evidence>
<evidence type="ECO:0000256" key="1">
    <source>
        <dbReference type="SAM" id="MobiDB-lite"/>
    </source>
</evidence>
<dbReference type="AlphaFoldDB" id="A0A242N611"/>
<feature type="transmembrane region" description="Helical" evidence="2">
    <location>
        <begin position="102"/>
        <end position="118"/>
    </location>
</feature>
<name>A0A242N611_CABSO</name>
<dbReference type="GO" id="GO:0005886">
    <property type="term" value="C:plasma membrane"/>
    <property type="evidence" value="ECO:0007669"/>
    <property type="project" value="TreeGrafter"/>
</dbReference>
<feature type="region of interest" description="Disordered" evidence="1">
    <location>
        <begin position="488"/>
        <end position="508"/>
    </location>
</feature>
<proteinExistence type="predicted"/>